<name>A0A9P9X1J4_9PEZI</name>
<feature type="compositionally biased region" description="Basic and acidic residues" evidence="1">
    <location>
        <begin position="299"/>
        <end position="314"/>
    </location>
</feature>
<feature type="region of interest" description="Disordered" evidence="1">
    <location>
        <begin position="225"/>
        <end position="248"/>
    </location>
</feature>
<dbReference type="OrthoDB" id="4851245at2759"/>
<comment type="caution">
    <text evidence="2">The sequence shown here is derived from an EMBL/GenBank/DDBJ whole genome shotgun (WGS) entry which is preliminary data.</text>
</comment>
<dbReference type="Proteomes" id="UP001056436">
    <property type="component" value="Unassembled WGS sequence"/>
</dbReference>
<protein>
    <submittedName>
        <fullName evidence="2">Uncharacterized protein</fullName>
    </submittedName>
</protein>
<keyword evidence="3" id="KW-1185">Reference proteome</keyword>
<sequence length="363" mass="41851">MALVDPFATGRRIRYRNVHTNPREANTNLYWDLEDQAMYPVAQGFLTAREDYPDAYSNLKFDRTVSEITHDGEQETKVVTGEDKRPGARDSEVKKAEDDVEKKSLMVMEAFSLPQLYCQTTTGTAFRLWVINSTTKRLQPLFGSNTRGDSSAYIDIKLPFAQYEWHRLGSLVKNEPIRPLEDFGPLLYLVATPGWMYKVDEMQKRFEAQEQQRLVEENISRLDREAREEEWQQQNHGPVIEDEPGSTAATGFSYTEYLQEADNDLGDFQYDTMEMGDSHDAPMVEPQPEAGPSRAAPSSRDRGEHEGSRRDKRVTVEKRMLGGYKFLWKGKTVTTDKNEWKQEGDILRLRQPWGGYSIWAKKP</sequence>
<dbReference type="AlphaFoldDB" id="A0A9P9X1J4"/>
<feature type="region of interest" description="Disordered" evidence="1">
    <location>
        <begin position="268"/>
        <end position="314"/>
    </location>
</feature>
<gene>
    <name evidence="2" type="ORF">CABS02_14332</name>
</gene>
<evidence type="ECO:0000313" key="3">
    <source>
        <dbReference type="Proteomes" id="UP001056436"/>
    </source>
</evidence>
<organism evidence="2 3">
    <name type="scientific">Colletotrichum abscissum</name>
    <dbReference type="NCBI Taxonomy" id="1671311"/>
    <lineage>
        <taxon>Eukaryota</taxon>
        <taxon>Fungi</taxon>
        <taxon>Dikarya</taxon>
        <taxon>Ascomycota</taxon>
        <taxon>Pezizomycotina</taxon>
        <taxon>Sordariomycetes</taxon>
        <taxon>Hypocreomycetidae</taxon>
        <taxon>Glomerellales</taxon>
        <taxon>Glomerellaceae</taxon>
        <taxon>Colletotrichum</taxon>
        <taxon>Colletotrichum acutatum species complex</taxon>
    </lineage>
</organism>
<evidence type="ECO:0000313" key="2">
    <source>
        <dbReference type="EMBL" id="KAI3530982.1"/>
    </source>
</evidence>
<evidence type="ECO:0000256" key="1">
    <source>
        <dbReference type="SAM" id="MobiDB-lite"/>
    </source>
</evidence>
<reference evidence="2" key="1">
    <citation type="submission" date="2019-01" db="EMBL/GenBank/DDBJ databases">
        <title>Colletotrichum abscissum LGMF1257.</title>
        <authorList>
            <person name="Baroncelli R."/>
        </authorList>
    </citation>
    <scope>NUCLEOTIDE SEQUENCE</scope>
    <source>
        <strain evidence="2">Ca142</strain>
    </source>
</reference>
<dbReference type="EMBL" id="SDAQ01000194">
    <property type="protein sequence ID" value="KAI3530982.1"/>
    <property type="molecule type" value="Genomic_DNA"/>
</dbReference>
<accession>A0A9P9X1J4</accession>
<feature type="region of interest" description="Disordered" evidence="1">
    <location>
        <begin position="71"/>
        <end position="96"/>
    </location>
</feature>
<proteinExistence type="predicted"/>